<reference evidence="6 7" key="1">
    <citation type="journal article" date="2018" name="BMC Genomics">
        <title>The genome of Naegleria lovaniensis, the basis for a comparative approach to unravel pathogenicity factors of the human pathogenic amoeba N. fowleri.</title>
        <authorList>
            <person name="Liechti N."/>
            <person name="Schurch N."/>
            <person name="Bruggmann R."/>
            <person name="Wittwer M."/>
        </authorList>
    </citation>
    <scope>NUCLEOTIDE SEQUENCE [LARGE SCALE GENOMIC DNA]</scope>
    <source>
        <strain evidence="6 7">ATCC 30569</strain>
    </source>
</reference>
<dbReference type="Pfam" id="PF14559">
    <property type="entry name" value="TPR_19"/>
    <property type="match status" value="2"/>
</dbReference>
<feature type="repeat" description="TPR" evidence="3">
    <location>
        <begin position="588"/>
        <end position="621"/>
    </location>
</feature>
<dbReference type="GO" id="GO:0006355">
    <property type="term" value="P:regulation of DNA-templated transcription"/>
    <property type="evidence" value="ECO:0007669"/>
    <property type="project" value="InterPro"/>
</dbReference>
<dbReference type="SUPFAM" id="SSF48452">
    <property type="entry name" value="TPR-like"/>
    <property type="match status" value="3"/>
</dbReference>
<evidence type="ECO:0000256" key="5">
    <source>
        <dbReference type="SAM" id="MobiDB-lite"/>
    </source>
</evidence>
<feature type="repeat" description="TPR" evidence="3">
    <location>
        <begin position="220"/>
        <end position="253"/>
    </location>
</feature>
<dbReference type="GO" id="GO:0016593">
    <property type="term" value="C:Cdc73/Paf1 complex"/>
    <property type="evidence" value="ECO:0007669"/>
    <property type="project" value="TreeGrafter"/>
</dbReference>
<proteinExistence type="predicted"/>
<feature type="compositionally biased region" description="Basic and acidic residues" evidence="5">
    <location>
        <begin position="1000"/>
        <end position="1009"/>
    </location>
</feature>
<dbReference type="RefSeq" id="XP_044555238.1">
    <property type="nucleotide sequence ID" value="XM_044696783.1"/>
</dbReference>
<gene>
    <name evidence="6" type="ORF">C9374_006875</name>
</gene>
<dbReference type="InterPro" id="IPR031101">
    <property type="entry name" value="Ctr9"/>
</dbReference>
<feature type="repeat" description="TPR" evidence="3">
    <location>
        <begin position="185"/>
        <end position="218"/>
    </location>
</feature>
<dbReference type="Pfam" id="PF07719">
    <property type="entry name" value="TPR_2"/>
    <property type="match status" value="1"/>
</dbReference>
<feature type="region of interest" description="Disordered" evidence="5">
    <location>
        <begin position="949"/>
        <end position="1078"/>
    </location>
</feature>
<dbReference type="GO" id="GO:0006368">
    <property type="term" value="P:transcription elongation by RNA polymerase II"/>
    <property type="evidence" value="ECO:0007669"/>
    <property type="project" value="TreeGrafter"/>
</dbReference>
<feature type="repeat" description="TPR" evidence="3">
    <location>
        <begin position="364"/>
        <end position="397"/>
    </location>
</feature>
<dbReference type="Pfam" id="PF13432">
    <property type="entry name" value="TPR_16"/>
    <property type="match status" value="1"/>
</dbReference>
<sequence>MNTPSSSNSNTSVPFDVTASDGVVIQVDLVNDAYEDIESLLFDEKPPLDCFIRISVLYYQINRTDLFEKLLKRLLSESSFNDYYGHFEYTEAKVEALNILAGYQIERYNKVVSTSNDKNISDDVLQNMREEIRNEIEKLIQEAEQLNPSKVTNFLSRAVLHLNLGEVDKAEGKFDYVLTVDKNNIPALLGMACVRYNQKQFKEALTIYEQCLRLNPQGPADIRLGLGLCHYQLENYQRARQCFERVLKLDPNNVAALVSLAVMDLNSNDENLVQNAVKTNLRKAYSLDQTNPQVLNLLGNHFIFKKDTTTALQLSCTAFENSRASKIKAESCYNTARAYHIEQEYHRAFGFYYRIISSYWSDHTLAHYGLGQMYIQRNEIDNAISEFETVLKSEPENLETNRVLGKLYARKRDPKKTIKYFKKVLKKDPEDLDALLRLGEYERCNTQQALTNLKKAQEILEERGTPISFELYNNIGVHQYQLGQYQEAEKNFKKALSLTSCKALDNLDDLEEQSIDTTTLSLVYNIARLYERTKAYDTAEKLLLKIASQHPSYINAYLRLAGIQQAKGNYEKAIQLCKLTTSLEPTNPVTWSFLGQTYLEQNNFTEAQKAFEYIVQNIEKNDIYALLGLGNIYFRSLRVPTKTNDEKYEKEQAKIEKYLEYALGFFEKAMKLDGSNLYATMNSGCVLCEYGYTEDGKALMNRVREVCVGDYNDKKENPETYINMGHLAMLQKQYAQAEKLYSTCSKRFFNDENTLVLAFLAKSYFDNANYDSCLETLSRIEKFDPNNLTVKYNIAITYYEKINAITSQKNKSLNNAVLLEEYLNKALDLFREISNKDINSSQQQQQQKKISSEFSLPEPVVIHKANEYIKILDSKVREKIQKYREKAESEEKAREELKIKQENAFKLLEEENKKRLEAEERERKEREEKMKRIYMENIEKIENIMRSAAVSTAADEGGEEGEEPKKTKKRKKKDQVDEGSIAQGDAEQPPESKKKKKSKEPKEKKSKKDSSKKKSRLKKKADQTEEPVEQDNEMEDEDIQVQHYQPARTVEDDDEEDYMASSSRATAEGEEEFSFDNE</sequence>
<feature type="coiled-coil region" evidence="4">
    <location>
        <begin position="880"/>
        <end position="944"/>
    </location>
</feature>
<comment type="caution">
    <text evidence="6">The sequence shown here is derived from an EMBL/GenBank/DDBJ whole genome shotgun (WGS) entry which is preliminary data.</text>
</comment>
<evidence type="ECO:0000256" key="4">
    <source>
        <dbReference type="SAM" id="Coils"/>
    </source>
</evidence>
<feature type="repeat" description="TPR" evidence="3">
    <location>
        <begin position="469"/>
        <end position="502"/>
    </location>
</feature>
<evidence type="ECO:0000313" key="6">
    <source>
        <dbReference type="EMBL" id="KAG2393344.1"/>
    </source>
</evidence>
<keyword evidence="1" id="KW-0677">Repeat</keyword>
<keyword evidence="4" id="KW-0175">Coiled coil</keyword>
<organism evidence="6 7">
    <name type="scientific">Naegleria lovaniensis</name>
    <name type="common">Amoeba</name>
    <dbReference type="NCBI Taxonomy" id="51637"/>
    <lineage>
        <taxon>Eukaryota</taxon>
        <taxon>Discoba</taxon>
        <taxon>Heterolobosea</taxon>
        <taxon>Tetramitia</taxon>
        <taxon>Eutetramitia</taxon>
        <taxon>Vahlkampfiidae</taxon>
        <taxon>Naegleria</taxon>
    </lineage>
</organism>
<dbReference type="Proteomes" id="UP000816034">
    <property type="component" value="Unassembled WGS sequence"/>
</dbReference>
<dbReference type="PANTHER" id="PTHR14027">
    <property type="entry name" value="RNA POLYMERASE-ASSOCIATED PROTEIN CTR9"/>
    <property type="match status" value="1"/>
</dbReference>
<evidence type="ECO:0000256" key="1">
    <source>
        <dbReference type="ARBA" id="ARBA00022737"/>
    </source>
</evidence>
<name>A0AA88GZA9_NAELO</name>
<keyword evidence="7" id="KW-1185">Reference proteome</keyword>
<dbReference type="PROSITE" id="PS50005">
    <property type="entry name" value="TPR"/>
    <property type="match status" value="7"/>
</dbReference>
<dbReference type="Gene3D" id="1.25.40.10">
    <property type="entry name" value="Tetratricopeptide repeat domain"/>
    <property type="match status" value="4"/>
</dbReference>
<accession>A0AA88GZA9</accession>
<dbReference type="PANTHER" id="PTHR14027:SF2">
    <property type="entry name" value="RNA POLYMERASE-ASSOCIATED PROTEIN CTR9 HOMOLOG"/>
    <property type="match status" value="1"/>
</dbReference>
<feature type="repeat" description="TPR" evidence="3">
    <location>
        <begin position="554"/>
        <end position="587"/>
    </location>
</feature>
<feature type="compositionally biased region" description="Basic residues" evidence="5">
    <location>
        <begin position="1010"/>
        <end position="1019"/>
    </location>
</feature>
<dbReference type="GeneID" id="68099329"/>
<evidence type="ECO:0000256" key="3">
    <source>
        <dbReference type="PROSITE-ProRule" id="PRU00339"/>
    </source>
</evidence>
<feature type="repeat" description="TPR" evidence="3">
    <location>
        <begin position="398"/>
        <end position="431"/>
    </location>
</feature>
<dbReference type="InterPro" id="IPR011990">
    <property type="entry name" value="TPR-like_helical_dom_sf"/>
</dbReference>
<keyword evidence="2 3" id="KW-0802">TPR repeat</keyword>
<evidence type="ECO:0000256" key="2">
    <source>
        <dbReference type="ARBA" id="ARBA00022803"/>
    </source>
</evidence>
<dbReference type="InterPro" id="IPR013105">
    <property type="entry name" value="TPR_2"/>
</dbReference>
<dbReference type="EMBL" id="PYSW02000002">
    <property type="protein sequence ID" value="KAG2393344.1"/>
    <property type="molecule type" value="Genomic_DNA"/>
</dbReference>
<feature type="compositionally biased region" description="Acidic residues" evidence="5">
    <location>
        <begin position="1068"/>
        <end position="1078"/>
    </location>
</feature>
<evidence type="ECO:0000313" key="7">
    <source>
        <dbReference type="Proteomes" id="UP000816034"/>
    </source>
</evidence>
<dbReference type="GO" id="GO:0000993">
    <property type="term" value="F:RNA polymerase II complex binding"/>
    <property type="evidence" value="ECO:0007669"/>
    <property type="project" value="TreeGrafter"/>
</dbReference>
<dbReference type="InterPro" id="IPR019734">
    <property type="entry name" value="TPR_rpt"/>
</dbReference>
<dbReference type="AlphaFoldDB" id="A0AA88GZA9"/>
<protein>
    <submittedName>
        <fullName evidence="6">Uncharacterized protein</fullName>
    </submittedName>
</protein>
<feature type="compositionally biased region" description="Acidic residues" evidence="5">
    <location>
        <begin position="1024"/>
        <end position="1039"/>
    </location>
</feature>
<dbReference type="SMART" id="SM00028">
    <property type="entry name" value="TPR"/>
    <property type="match status" value="12"/>
</dbReference>
<feature type="coiled-coil region" evidence="4">
    <location>
        <begin position="122"/>
        <end position="149"/>
    </location>
</feature>
<dbReference type="PROSITE" id="PS50293">
    <property type="entry name" value="TPR_REGION"/>
    <property type="match status" value="1"/>
</dbReference>